<feature type="binding site" evidence="11">
    <location>
        <position position="83"/>
    </location>
    <ligand>
        <name>GTP</name>
        <dbReference type="ChEBI" id="CHEBI:37565"/>
    </ligand>
</feature>
<dbReference type="OrthoDB" id="9793111at2"/>
<keyword evidence="3 11" id="KW-0686">Riboflavin biosynthesis</keyword>
<dbReference type="KEGG" id="kbs:EPA93_00440"/>
<dbReference type="Proteomes" id="UP000290365">
    <property type="component" value="Chromosome"/>
</dbReference>
<dbReference type="GO" id="GO:0005829">
    <property type="term" value="C:cytosol"/>
    <property type="evidence" value="ECO:0007669"/>
    <property type="project" value="TreeGrafter"/>
</dbReference>
<evidence type="ECO:0000313" key="14">
    <source>
        <dbReference type="Proteomes" id="UP000290365"/>
    </source>
</evidence>
<evidence type="ECO:0000256" key="1">
    <source>
        <dbReference type="ARBA" id="ARBA00004853"/>
    </source>
</evidence>
<evidence type="ECO:0000256" key="7">
    <source>
        <dbReference type="ARBA" id="ARBA00022833"/>
    </source>
</evidence>
<evidence type="ECO:0000259" key="12">
    <source>
        <dbReference type="Pfam" id="PF00925"/>
    </source>
</evidence>
<dbReference type="InterPro" id="IPR036144">
    <property type="entry name" value="RibA-like_sf"/>
</dbReference>
<evidence type="ECO:0000256" key="5">
    <source>
        <dbReference type="ARBA" id="ARBA00022741"/>
    </source>
</evidence>
<evidence type="ECO:0000256" key="10">
    <source>
        <dbReference type="ARBA" id="ARBA00049295"/>
    </source>
</evidence>
<dbReference type="NCBIfam" id="NF001591">
    <property type="entry name" value="PRK00393.1"/>
    <property type="match status" value="1"/>
</dbReference>
<comment type="similarity">
    <text evidence="2">In the N-terminal section; belongs to the DHBP synthase family.</text>
</comment>
<dbReference type="UniPathway" id="UPA00275">
    <property type="reaction ID" value="UER00400"/>
</dbReference>
<evidence type="ECO:0000256" key="3">
    <source>
        <dbReference type="ARBA" id="ARBA00022619"/>
    </source>
</evidence>
<keyword evidence="7 11" id="KW-0862">Zinc</keyword>
<dbReference type="Gene3D" id="3.40.50.10990">
    <property type="entry name" value="GTP cyclohydrolase II"/>
    <property type="match status" value="1"/>
</dbReference>
<dbReference type="SUPFAM" id="SSF142695">
    <property type="entry name" value="RibA-like"/>
    <property type="match status" value="1"/>
</dbReference>
<keyword evidence="6 11" id="KW-0378">Hydrolase</keyword>
<evidence type="ECO:0000256" key="8">
    <source>
        <dbReference type="ARBA" id="ARBA00023134"/>
    </source>
</evidence>
<feature type="binding site" evidence="11">
    <location>
        <position position="67"/>
    </location>
    <ligand>
        <name>Zn(2+)</name>
        <dbReference type="ChEBI" id="CHEBI:29105"/>
        <note>catalytic</note>
    </ligand>
</feature>
<organism evidence="13 14">
    <name type="scientific">Ktedonosporobacter rubrisoli</name>
    <dbReference type="NCBI Taxonomy" id="2509675"/>
    <lineage>
        <taxon>Bacteria</taxon>
        <taxon>Bacillati</taxon>
        <taxon>Chloroflexota</taxon>
        <taxon>Ktedonobacteria</taxon>
        <taxon>Ktedonobacterales</taxon>
        <taxon>Ktedonosporobacteraceae</taxon>
        <taxon>Ktedonosporobacter</taxon>
    </lineage>
</organism>
<comment type="catalytic activity">
    <reaction evidence="10 11">
        <text>GTP + 4 H2O = 2,5-diamino-6-hydroxy-4-(5-phosphoribosylamino)-pyrimidine + formate + 2 phosphate + 3 H(+)</text>
        <dbReference type="Rhea" id="RHEA:23704"/>
        <dbReference type="ChEBI" id="CHEBI:15377"/>
        <dbReference type="ChEBI" id="CHEBI:15378"/>
        <dbReference type="ChEBI" id="CHEBI:15740"/>
        <dbReference type="ChEBI" id="CHEBI:37565"/>
        <dbReference type="ChEBI" id="CHEBI:43474"/>
        <dbReference type="ChEBI" id="CHEBI:58614"/>
        <dbReference type="EC" id="3.5.4.25"/>
    </reaction>
</comment>
<evidence type="ECO:0000256" key="2">
    <source>
        <dbReference type="ARBA" id="ARBA00005520"/>
    </source>
</evidence>
<dbReference type="InterPro" id="IPR000926">
    <property type="entry name" value="RibA"/>
</dbReference>
<accession>A0A4P6K4R4</accession>
<evidence type="ECO:0000313" key="13">
    <source>
        <dbReference type="EMBL" id="QBD83328.1"/>
    </source>
</evidence>
<comment type="cofactor">
    <cofactor evidence="11">
        <name>Zn(2+)</name>
        <dbReference type="ChEBI" id="CHEBI:29105"/>
    </cofactor>
    <text evidence="11">Binds 1 zinc ion per subunit.</text>
</comment>
<dbReference type="GO" id="GO:0003935">
    <property type="term" value="F:GTP cyclohydrolase II activity"/>
    <property type="evidence" value="ECO:0007669"/>
    <property type="project" value="UniProtKB-UniRule"/>
</dbReference>
<dbReference type="GO" id="GO:0009231">
    <property type="term" value="P:riboflavin biosynthetic process"/>
    <property type="evidence" value="ECO:0007669"/>
    <property type="project" value="UniProtKB-UniRule"/>
</dbReference>
<keyword evidence="4 11" id="KW-0479">Metal-binding</keyword>
<feature type="binding site" evidence="11">
    <location>
        <begin position="62"/>
        <end position="66"/>
    </location>
    <ligand>
        <name>GTP</name>
        <dbReference type="ChEBI" id="CHEBI:37565"/>
    </ligand>
</feature>
<feature type="binding site" evidence="11">
    <location>
        <begin position="105"/>
        <end position="107"/>
    </location>
    <ligand>
        <name>GTP</name>
        <dbReference type="ChEBI" id="CHEBI:37565"/>
    </ligand>
</feature>
<proteinExistence type="inferred from homology"/>
<dbReference type="CDD" id="cd00641">
    <property type="entry name" value="GTP_cyclohydro2"/>
    <property type="match status" value="1"/>
</dbReference>
<evidence type="ECO:0000256" key="4">
    <source>
        <dbReference type="ARBA" id="ARBA00022723"/>
    </source>
</evidence>
<comment type="pathway">
    <text evidence="1 11">Cofactor biosynthesis; riboflavin biosynthesis; 5-amino-6-(D-ribitylamino)uracil from GTP: step 1/4.</text>
</comment>
<comment type="function">
    <text evidence="9 11">Catalyzes the conversion of GTP to 2,5-diamino-6-ribosylamino-4(3H)-pyrimidinone 5'-phosphate (DARP), formate and pyrophosphate.</text>
</comment>
<protein>
    <recommendedName>
        <fullName evidence="11">GTP cyclohydrolase-2</fullName>
        <ecNumber evidence="11">3.5.4.25</ecNumber>
    </recommendedName>
    <alternativeName>
        <fullName evidence="11">GTP cyclohydrolase II</fullName>
    </alternativeName>
</protein>
<feature type="binding site" evidence="11">
    <location>
        <position position="78"/>
    </location>
    <ligand>
        <name>Zn(2+)</name>
        <dbReference type="ChEBI" id="CHEBI:29105"/>
        <note>catalytic</note>
    </ligand>
</feature>
<feature type="active site" description="Nucleophile" evidence="11">
    <location>
        <position position="141"/>
    </location>
</feature>
<dbReference type="GO" id="GO:0005525">
    <property type="term" value="F:GTP binding"/>
    <property type="evidence" value="ECO:0007669"/>
    <property type="project" value="UniProtKB-KW"/>
</dbReference>
<evidence type="ECO:0000256" key="9">
    <source>
        <dbReference type="ARBA" id="ARBA00043932"/>
    </source>
</evidence>
<dbReference type="InterPro" id="IPR032677">
    <property type="entry name" value="GTP_cyclohydro_II"/>
</dbReference>
<dbReference type="PANTHER" id="PTHR21327:SF18">
    <property type="entry name" value="3,4-DIHYDROXY-2-BUTANONE 4-PHOSPHATE SYNTHASE"/>
    <property type="match status" value="1"/>
</dbReference>
<keyword evidence="14" id="KW-1185">Reference proteome</keyword>
<feature type="binding site" evidence="11">
    <location>
        <position position="127"/>
    </location>
    <ligand>
        <name>GTP</name>
        <dbReference type="ChEBI" id="CHEBI:37565"/>
    </ligand>
</feature>
<dbReference type="Pfam" id="PF00925">
    <property type="entry name" value="GTP_cyclohydro2"/>
    <property type="match status" value="1"/>
</dbReference>
<dbReference type="EMBL" id="CP035758">
    <property type="protein sequence ID" value="QBD83328.1"/>
    <property type="molecule type" value="Genomic_DNA"/>
</dbReference>
<keyword evidence="5 11" id="KW-0547">Nucleotide-binding</keyword>
<dbReference type="HAMAP" id="MF_00179">
    <property type="entry name" value="RibA"/>
    <property type="match status" value="1"/>
</dbReference>
<name>A0A4P6K4R4_KTERU</name>
<dbReference type="GO" id="GO:0008686">
    <property type="term" value="F:3,4-dihydroxy-2-butanone-4-phosphate synthase activity"/>
    <property type="evidence" value="ECO:0007669"/>
    <property type="project" value="TreeGrafter"/>
</dbReference>
<evidence type="ECO:0000256" key="11">
    <source>
        <dbReference type="HAMAP-Rule" id="MF_00179"/>
    </source>
</evidence>
<reference evidence="13 14" key="1">
    <citation type="submission" date="2019-01" db="EMBL/GenBank/DDBJ databases">
        <title>Ktedonosporobacter rubrisoli SCAWS-G2.</title>
        <authorList>
            <person name="Huang Y."/>
            <person name="Yan B."/>
        </authorList>
    </citation>
    <scope>NUCLEOTIDE SEQUENCE [LARGE SCALE GENOMIC DNA]</scope>
    <source>
        <strain evidence="13 14">SCAWS-G2</strain>
    </source>
</reference>
<gene>
    <name evidence="11" type="primary">ribA</name>
    <name evidence="13" type="ORF">EPA93_00440</name>
</gene>
<dbReference type="EC" id="3.5.4.25" evidence="11"/>
<dbReference type="AlphaFoldDB" id="A0A4P6K4R4"/>
<dbReference type="FunFam" id="3.40.50.10990:FF:000001">
    <property type="entry name" value="Riboflavin biosynthesis protein RibBA"/>
    <property type="match status" value="1"/>
</dbReference>
<feature type="binding site" evidence="11">
    <location>
        <position position="167"/>
    </location>
    <ligand>
        <name>GTP</name>
        <dbReference type="ChEBI" id="CHEBI:37565"/>
    </ligand>
</feature>
<dbReference type="PANTHER" id="PTHR21327">
    <property type="entry name" value="GTP CYCLOHYDROLASE II-RELATED"/>
    <property type="match status" value="1"/>
</dbReference>
<dbReference type="GO" id="GO:0008270">
    <property type="term" value="F:zinc ion binding"/>
    <property type="evidence" value="ECO:0007669"/>
    <property type="project" value="UniProtKB-UniRule"/>
</dbReference>
<sequence>MTVDAVARYRQEHRVSFITETHLPTSLATFQLRHYQEVATGLPYLALLLGDMHQEGNVPLLRLHSACATGDIFGSQRCDCQAQLHAAMVEIAREGRGVLLYLPQEGRGIGLGGKLQAYALQEQGFDTIEANELLGYPADARDYSTALEILRDLGLQRVRLLTNNPDKLQALQAGGIQAKRVPLEITPGASNLDYLQTKQRRFGHMLDQSLALYREADKARSYGKSHHA</sequence>
<feature type="binding site" evidence="11">
    <location>
        <position position="162"/>
    </location>
    <ligand>
        <name>GTP</name>
        <dbReference type="ChEBI" id="CHEBI:37565"/>
    </ligand>
</feature>
<comment type="similarity">
    <text evidence="11">Belongs to the GTP cyclohydrolase II family.</text>
</comment>
<feature type="domain" description="GTP cyclohydrolase II" evidence="12">
    <location>
        <begin position="19"/>
        <end position="177"/>
    </location>
</feature>
<evidence type="ECO:0000256" key="6">
    <source>
        <dbReference type="ARBA" id="ARBA00022801"/>
    </source>
</evidence>
<keyword evidence="8 11" id="KW-0342">GTP-binding</keyword>
<feature type="binding site" evidence="11">
    <location>
        <position position="80"/>
    </location>
    <ligand>
        <name>Zn(2+)</name>
        <dbReference type="ChEBI" id="CHEBI:29105"/>
        <note>catalytic</note>
    </ligand>
</feature>
<feature type="active site" description="Proton acceptor" evidence="11">
    <location>
        <position position="139"/>
    </location>
</feature>